<keyword evidence="2" id="KW-0378">Hydrolase</keyword>
<dbReference type="GO" id="GO:0008800">
    <property type="term" value="F:beta-lactamase activity"/>
    <property type="evidence" value="ECO:0007669"/>
    <property type="project" value="InterPro"/>
</dbReference>
<dbReference type="GO" id="GO:0030655">
    <property type="term" value="P:beta-lactam antibiotic catabolic process"/>
    <property type="evidence" value="ECO:0007669"/>
    <property type="project" value="InterPro"/>
</dbReference>
<organism evidence="2 3">
    <name type="scientific">Actinocatenispora thailandica</name>
    <dbReference type="NCBI Taxonomy" id="227318"/>
    <lineage>
        <taxon>Bacteria</taxon>
        <taxon>Bacillati</taxon>
        <taxon>Actinomycetota</taxon>
        <taxon>Actinomycetes</taxon>
        <taxon>Micromonosporales</taxon>
        <taxon>Micromonosporaceae</taxon>
        <taxon>Actinocatenispora</taxon>
    </lineage>
</organism>
<proteinExistence type="predicted"/>
<dbReference type="InterPro" id="IPR000871">
    <property type="entry name" value="Beta-lactam_class-A"/>
</dbReference>
<feature type="domain" description="Beta-lactamase class A catalytic" evidence="1">
    <location>
        <begin position="24"/>
        <end position="277"/>
    </location>
</feature>
<protein>
    <submittedName>
        <fullName evidence="2">Serine hydrolase</fullName>
    </submittedName>
</protein>
<evidence type="ECO:0000259" key="1">
    <source>
        <dbReference type="Pfam" id="PF13354"/>
    </source>
</evidence>
<dbReference type="Pfam" id="PF13354">
    <property type="entry name" value="Beta-lactamase2"/>
    <property type="match status" value="1"/>
</dbReference>
<dbReference type="PANTHER" id="PTHR35333:SF3">
    <property type="entry name" value="BETA-LACTAMASE-TYPE TRANSPEPTIDASE FOLD CONTAINING PROTEIN"/>
    <property type="match status" value="1"/>
</dbReference>
<dbReference type="Gene3D" id="3.40.710.10">
    <property type="entry name" value="DD-peptidase/beta-lactamase superfamily"/>
    <property type="match status" value="1"/>
</dbReference>
<reference evidence="2 3" key="1">
    <citation type="submission" date="2020-08" db="EMBL/GenBank/DDBJ databases">
        <title>Whole genome shotgun sequence of Actinocatenispora thailandica NBRC 105041.</title>
        <authorList>
            <person name="Komaki H."/>
            <person name="Tamura T."/>
        </authorList>
    </citation>
    <scope>NUCLEOTIDE SEQUENCE [LARGE SCALE GENOMIC DNA]</scope>
    <source>
        <strain evidence="2 3">NBRC 105041</strain>
    </source>
</reference>
<accession>A0A7R7DS66</accession>
<dbReference type="AlphaFoldDB" id="A0A7R7DS66"/>
<name>A0A7R7DS66_9ACTN</name>
<evidence type="ECO:0000313" key="2">
    <source>
        <dbReference type="EMBL" id="BCJ36838.1"/>
    </source>
</evidence>
<dbReference type="KEGG" id="atl:Athai_43410"/>
<evidence type="ECO:0000313" key="3">
    <source>
        <dbReference type="Proteomes" id="UP000611640"/>
    </source>
</evidence>
<sequence length="308" mass="32596">MRWETRGVDELREIFERAECRGAILVSSLTDGASVGLHGDEPVVLASVVKVPIALEAERRFADGRLDPQRRVTLPAADRSPGPVGFSLFRDDVTVSARDLVAPTLTISDNVATDALLAMIGVDELNAALATLGLTDTVVTGNEREVVDSIGRDAGFAGWDELARWFDTDPPADQVRRVDGLVRAARELTPATGTRSTARQQVELLRLIWSDAAAPAAACARVRELMGRQLTRNRIAAGFAPPVRVAAKSGGLAGVIRNEIGVVSCPDGRGYAVAAFTRTDRSGQERPMNAAIAAAAAAAVESLRAAGH</sequence>
<dbReference type="Proteomes" id="UP000611640">
    <property type="component" value="Chromosome"/>
</dbReference>
<dbReference type="GO" id="GO:0046677">
    <property type="term" value="P:response to antibiotic"/>
    <property type="evidence" value="ECO:0007669"/>
    <property type="project" value="InterPro"/>
</dbReference>
<dbReference type="InterPro" id="IPR045155">
    <property type="entry name" value="Beta-lactam_cat"/>
</dbReference>
<dbReference type="InterPro" id="IPR012338">
    <property type="entry name" value="Beta-lactam/transpept-like"/>
</dbReference>
<keyword evidence="3" id="KW-1185">Reference proteome</keyword>
<dbReference type="SUPFAM" id="SSF56601">
    <property type="entry name" value="beta-lactamase/transpeptidase-like"/>
    <property type="match status" value="1"/>
</dbReference>
<dbReference type="PANTHER" id="PTHR35333">
    <property type="entry name" value="BETA-LACTAMASE"/>
    <property type="match status" value="1"/>
</dbReference>
<dbReference type="EMBL" id="AP023355">
    <property type="protein sequence ID" value="BCJ36838.1"/>
    <property type="molecule type" value="Genomic_DNA"/>
</dbReference>
<gene>
    <name evidence="2" type="ORF">Athai_43410</name>
</gene>